<dbReference type="AlphaFoldDB" id="Q5KSR5"/>
<evidence type="ECO:0000256" key="3">
    <source>
        <dbReference type="ARBA" id="ARBA00022448"/>
    </source>
</evidence>
<dbReference type="KEGG" id="aamu:3239011"/>
<proteinExistence type="inferred from homology"/>
<keyword evidence="10 12" id="KW-0472">Membrane</keyword>
<gene>
    <name evidence="13" type="primary">ATP8</name>
</gene>
<keyword evidence="6 11" id="KW-0375">Hydrogen ion transport</keyword>
<organism evidence="13">
    <name type="scientific">Asterias amurensis</name>
    <name type="common">Northern Pacific seastar</name>
    <dbReference type="NCBI Taxonomy" id="7602"/>
    <lineage>
        <taxon>Eukaryota</taxon>
        <taxon>Metazoa</taxon>
        <taxon>Echinodermata</taxon>
        <taxon>Eleutherozoa</taxon>
        <taxon>Asterozoa</taxon>
        <taxon>Asteroidea</taxon>
        <taxon>Forcipulatacea</taxon>
        <taxon>Forcipulatida</taxon>
        <taxon>Asteriidae</taxon>
        <taxon>Asterias</taxon>
    </lineage>
</organism>
<dbReference type="EMBL" id="AB183559">
    <property type="protein sequence ID" value="BAD86688.1"/>
    <property type="molecule type" value="Genomic_DNA"/>
</dbReference>
<dbReference type="InterPro" id="IPR001421">
    <property type="entry name" value="ATP8_metazoa"/>
</dbReference>
<name>Q5KSR5_ASTAM</name>
<geneLocation type="mitochondrion" evidence="13"/>
<keyword evidence="9 11" id="KW-0496">Mitochondrion</keyword>
<evidence type="ECO:0000256" key="10">
    <source>
        <dbReference type="ARBA" id="ARBA00023136"/>
    </source>
</evidence>
<dbReference type="RefSeq" id="YP_187580.1">
    <property type="nucleotide sequence ID" value="NC_006665.1"/>
</dbReference>
<keyword evidence="4 11" id="KW-0138">CF(0)</keyword>
<feature type="transmembrane region" description="Helical" evidence="12">
    <location>
        <begin position="6"/>
        <end position="28"/>
    </location>
</feature>
<comment type="similarity">
    <text evidence="2 11">Belongs to the ATPase protein 8 family.</text>
</comment>
<evidence type="ECO:0000256" key="8">
    <source>
        <dbReference type="ARBA" id="ARBA00023065"/>
    </source>
</evidence>
<accession>Q5KSR5</accession>
<keyword evidence="8 11" id="KW-0406">Ion transport</keyword>
<evidence type="ECO:0000256" key="6">
    <source>
        <dbReference type="ARBA" id="ARBA00022781"/>
    </source>
</evidence>
<keyword evidence="3 11" id="KW-0813">Transport</keyword>
<protein>
    <recommendedName>
        <fullName evidence="11">ATP synthase complex subunit 8</fullName>
    </recommendedName>
</protein>
<keyword evidence="5 11" id="KW-0812">Transmembrane</keyword>
<evidence type="ECO:0000313" key="13">
    <source>
        <dbReference type="EMBL" id="BAD86688.1"/>
    </source>
</evidence>
<dbReference type="CTD" id="4509"/>
<dbReference type="Pfam" id="PF00895">
    <property type="entry name" value="ATP-synt_8"/>
    <property type="match status" value="1"/>
</dbReference>
<dbReference type="GeneID" id="3239011"/>
<comment type="subcellular location">
    <subcellularLocation>
        <location evidence="1 11">Mitochondrion membrane</location>
        <topology evidence="1 11">Single-pass membrane protein</topology>
    </subcellularLocation>
</comment>
<evidence type="ECO:0000256" key="4">
    <source>
        <dbReference type="ARBA" id="ARBA00022547"/>
    </source>
</evidence>
<dbReference type="GO" id="GO:0045259">
    <property type="term" value="C:proton-transporting ATP synthase complex"/>
    <property type="evidence" value="ECO:0007669"/>
    <property type="project" value="UniProtKB-KW"/>
</dbReference>
<reference evidence="13" key="1">
    <citation type="journal article" date="2005" name="Mol. Phylogenet. Evol.">
        <title>The phylogenetic status of Paxillosida (Asteroidea) based on complete mitochondrial DNA sequences.</title>
        <authorList>
            <person name="Matsubara M."/>
            <person name="Komatsu M."/>
            <person name="Araki T."/>
            <person name="Asakawa S."/>
            <person name="Yokobori S."/>
            <person name="Watanabe K."/>
            <person name="Wada H."/>
        </authorList>
    </citation>
    <scope>NUCLEOTIDE SEQUENCE</scope>
</reference>
<evidence type="ECO:0000256" key="11">
    <source>
        <dbReference type="RuleBase" id="RU003661"/>
    </source>
</evidence>
<dbReference type="GO" id="GO:0031966">
    <property type="term" value="C:mitochondrial membrane"/>
    <property type="evidence" value="ECO:0007669"/>
    <property type="project" value="UniProtKB-SubCell"/>
</dbReference>
<evidence type="ECO:0000256" key="5">
    <source>
        <dbReference type="ARBA" id="ARBA00022692"/>
    </source>
</evidence>
<dbReference type="GO" id="GO:0015986">
    <property type="term" value="P:proton motive force-driven ATP synthesis"/>
    <property type="evidence" value="ECO:0007669"/>
    <property type="project" value="InterPro"/>
</dbReference>
<evidence type="ECO:0000256" key="9">
    <source>
        <dbReference type="ARBA" id="ARBA00023128"/>
    </source>
</evidence>
<sequence>MPQLELVSWFFNFPLAWFFLFIVVSIIIKNNFPSTNYNSVSVTPNVSASNNWLWT</sequence>
<dbReference type="GO" id="GO:0015078">
    <property type="term" value="F:proton transmembrane transporter activity"/>
    <property type="evidence" value="ECO:0007669"/>
    <property type="project" value="InterPro"/>
</dbReference>
<evidence type="ECO:0000256" key="2">
    <source>
        <dbReference type="ARBA" id="ARBA00008892"/>
    </source>
</evidence>
<keyword evidence="7 12" id="KW-1133">Transmembrane helix</keyword>
<evidence type="ECO:0000256" key="12">
    <source>
        <dbReference type="SAM" id="Phobius"/>
    </source>
</evidence>
<evidence type="ECO:0000256" key="7">
    <source>
        <dbReference type="ARBA" id="ARBA00022989"/>
    </source>
</evidence>
<evidence type="ECO:0000256" key="1">
    <source>
        <dbReference type="ARBA" id="ARBA00004304"/>
    </source>
</evidence>